<accession>A0A9X2FC23</accession>
<protein>
    <submittedName>
        <fullName evidence="1">Uncharacterized protein</fullName>
    </submittedName>
</protein>
<keyword evidence="2" id="KW-1185">Reference proteome</keyword>
<dbReference type="RefSeq" id="WP_252854270.1">
    <property type="nucleotide sequence ID" value="NZ_JAMXLR010000067.1"/>
</dbReference>
<proteinExistence type="predicted"/>
<sequence length="182" mass="20763">MRTDVPEKLIKIVEEIDSRGEANLTRLTVLKKWFEAPRRLQPFALWVAARATSRKDKTKGEAAQLFAESRSLLAGLDRLGDDLDRPAARALYDRLRMFQSEYRNDRWGQIRIVHHWQLVLVEKGLAIALSGAPHPSEGYKLAADYCQNYDPKYGNSLNGPSSTKVLEIVRWMSTHEALEGEQ</sequence>
<evidence type="ECO:0000313" key="2">
    <source>
        <dbReference type="Proteomes" id="UP001155241"/>
    </source>
</evidence>
<reference evidence="1" key="1">
    <citation type="submission" date="2022-06" db="EMBL/GenBank/DDBJ databases">
        <title>Aeoliella straminimaris, a novel planctomycete from sediments.</title>
        <authorList>
            <person name="Vitorino I.R."/>
            <person name="Lage O.M."/>
        </authorList>
    </citation>
    <scope>NUCLEOTIDE SEQUENCE</scope>
    <source>
        <strain evidence="1">ICT_H6.2</strain>
    </source>
</reference>
<comment type="caution">
    <text evidence="1">The sequence shown here is derived from an EMBL/GenBank/DDBJ whole genome shotgun (WGS) entry which is preliminary data.</text>
</comment>
<evidence type="ECO:0000313" key="1">
    <source>
        <dbReference type="EMBL" id="MCO6046155.1"/>
    </source>
</evidence>
<organism evidence="1 2">
    <name type="scientific">Aeoliella straminimaris</name>
    <dbReference type="NCBI Taxonomy" id="2954799"/>
    <lineage>
        <taxon>Bacteria</taxon>
        <taxon>Pseudomonadati</taxon>
        <taxon>Planctomycetota</taxon>
        <taxon>Planctomycetia</taxon>
        <taxon>Pirellulales</taxon>
        <taxon>Lacipirellulaceae</taxon>
        <taxon>Aeoliella</taxon>
    </lineage>
</organism>
<name>A0A9X2FC23_9BACT</name>
<dbReference type="EMBL" id="JAMXLR010000067">
    <property type="protein sequence ID" value="MCO6046155.1"/>
    <property type="molecule type" value="Genomic_DNA"/>
</dbReference>
<gene>
    <name evidence="1" type="ORF">NG895_19825</name>
</gene>
<dbReference type="AlphaFoldDB" id="A0A9X2FC23"/>
<dbReference type="Proteomes" id="UP001155241">
    <property type="component" value="Unassembled WGS sequence"/>
</dbReference>